<organism evidence="2 3">
    <name type="scientific">Discina gigas</name>
    <dbReference type="NCBI Taxonomy" id="1032678"/>
    <lineage>
        <taxon>Eukaryota</taxon>
        <taxon>Fungi</taxon>
        <taxon>Dikarya</taxon>
        <taxon>Ascomycota</taxon>
        <taxon>Pezizomycotina</taxon>
        <taxon>Pezizomycetes</taxon>
        <taxon>Pezizales</taxon>
        <taxon>Discinaceae</taxon>
        <taxon>Discina</taxon>
    </lineage>
</organism>
<comment type="caution">
    <text evidence="2">The sequence shown here is derived from an EMBL/GenBank/DDBJ whole genome shotgun (WGS) entry which is preliminary data.</text>
</comment>
<name>A0ABR3G9L9_9PEZI</name>
<feature type="compositionally biased region" description="Low complexity" evidence="1">
    <location>
        <begin position="15"/>
        <end position="28"/>
    </location>
</feature>
<feature type="compositionally biased region" description="Acidic residues" evidence="1">
    <location>
        <begin position="41"/>
        <end position="51"/>
    </location>
</feature>
<dbReference type="Pfam" id="PF18759">
    <property type="entry name" value="Plavaka"/>
    <property type="match status" value="1"/>
</dbReference>
<evidence type="ECO:0000256" key="1">
    <source>
        <dbReference type="SAM" id="MobiDB-lite"/>
    </source>
</evidence>
<accession>A0ABR3G9L9</accession>
<feature type="region of interest" description="Disordered" evidence="1">
    <location>
        <begin position="15"/>
        <end position="81"/>
    </location>
</feature>
<evidence type="ECO:0000313" key="2">
    <source>
        <dbReference type="EMBL" id="KAL0632412.1"/>
    </source>
</evidence>
<dbReference type="Proteomes" id="UP001447188">
    <property type="component" value="Unassembled WGS sequence"/>
</dbReference>
<reference evidence="2 3" key="1">
    <citation type="submission" date="2024-02" db="EMBL/GenBank/DDBJ databases">
        <title>Discinaceae phylogenomics.</title>
        <authorList>
            <person name="Dirks A.C."/>
            <person name="James T.Y."/>
        </authorList>
    </citation>
    <scope>NUCLEOTIDE SEQUENCE [LARGE SCALE GENOMIC DNA]</scope>
    <source>
        <strain evidence="2 3">ACD0624</strain>
    </source>
</reference>
<dbReference type="InterPro" id="IPR041078">
    <property type="entry name" value="Plavaka"/>
</dbReference>
<proteinExistence type="predicted"/>
<dbReference type="EMBL" id="JBBBZM010000170">
    <property type="protein sequence ID" value="KAL0632412.1"/>
    <property type="molecule type" value="Genomic_DNA"/>
</dbReference>
<gene>
    <name evidence="2" type="ORF">Q9L58_008698</name>
</gene>
<sequence>MAGFLARHIAQYHVNNVGSPRSSVSSGSEIAGFDEYHDATESETESSEDGSEDKAGSSPDDEAGAPPDEPEPMVDVYTGSALTPGHVEDWNRHLDNLWNPWAPFHDAGECQLARWFIKSKTPQSGINQFFNLGLHSSPPGNRRFQSSLTLQERLEQMTGTPPVWIHGSERQRAWNSATVYAVLHEIHQHLISFETEAGGGLSTNCTDGHIRECWPILAAWLADHAEHFNLQNITNNACPKCEIEPDDLGTLIENPASKLRPQQDEYSIKLDNHERLQNLRQATPEARHLITEMEIEAGDLHKPDMLHVVYLGMMKHLMDWLTQFLTDWGRMPQFDAVWKEMPPYPAFVRPTKAYSEVSQRQGKEMHNFMHIVLPALASALHNPPPARCLPFQEAHRCVGALVRWALMADYPSHSEETLNYLKQYLRQFHYTKHVFRIYRAGKAADNSANVIRHSLKDEQATESQAVRNSNPFKRQRVYDVQKNEIRLAMADVLFELSHFNFPKMHLITHFSEHVWNYAIIPLYST</sequence>
<protein>
    <submittedName>
        <fullName evidence="2">Uncharacterized protein</fullName>
    </submittedName>
</protein>
<keyword evidence="3" id="KW-1185">Reference proteome</keyword>
<feature type="compositionally biased region" description="Acidic residues" evidence="1">
    <location>
        <begin position="59"/>
        <end position="72"/>
    </location>
</feature>
<evidence type="ECO:0000313" key="3">
    <source>
        <dbReference type="Proteomes" id="UP001447188"/>
    </source>
</evidence>